<dbReference type="SUPFAM" id="SSF57850">
    <property type="entry name" value="RING/U-box"/>
    <property type="match status" value="1"/>
</dbReference>
<evidence type="ECO:0000256" key="5">
    <source>
        <dbReference type="ARBA" id="ARBA00022679"/>
    </source>
</evidence>
<comment type="similarity">
    <text evidence="3">Belongs to the pex2/pex10/pex12 family.</text>
</comment>
<comment type="pathway">
    <text evidence="2">Protein modification; protein ubiquitination.</text>
</comment>
<sequence length="351" mass="38083">MDASLHSISPLKSTQLDVQLIDTELHRLLWDRLKSAFSVSPSVEAFFQDWAPETELLLKVAGFVASVGRGRETEGMKLVGLKLDVGGGGGEEGLGVADRLRRRRGRVGVISRSSRREAEARAFRVRALLLLFTTILPYAAERLRREGERRGWTLEGTGGGRISTVERRRWKMWRLLVKFERVVKGVAAINFMAFLAGGAFPSLGMRLAGGRYLRDADNPVSQISPEELGSQNGWLVRRMVWDHAVRVLAAVSPLSDAFSVSGVGESINRIWKWRPGAGGAGAGGGAGGGRGVDCCGICGERDISIPHEIEGCGHLFCYVCLKREEEGGGWDGCKVCGGGGTWKRSYRGLGG</sequence>
<evidence type="ECO:0000256" key="11">
    <source>
        <dbReference type="ARBA" id="ARBA00022927"/>
    </source>
</evidence>
<dbReference type="OrthoDB" id="1701437at2759"/>
<keyword evidence="7" id="KW-0479">Metal-binding</keyword>
<keyword evidence="11" id="KW-0653">Protein transport</keyword>
<name>A0A9W7GF37_9STRA</name>
<dbReference type="InterPro" id="IPR017907">
    <property type="entry name" value="Znf_RING_CS"/>
</dbReference>
<evidence type="ECO:0000256" key="13">
    <source>
        <dbReference type="ARBA" id="ARBA00023136"/>
    </source>
</evidence>
<keyword evidence="10" id="KW-0862">Zinc</keyword>
<evidence type="ECO:0000256" key="4">
    <source>
        <dbReference type="ARBA" id="ARBA00022448"/>
    </source>
</evidence>
<organism evidence="17 18">
    <name type="scientific">Triparma columacea</name>
    <dbReference type="NCBI Taxonomy" id="722753"/>
    <lineage>
        <taxon>Eukaryota</taxon>
        <taxon>Sar</taxon>
        <taxon>Stramenopiles</taxon>
        <taxon>Ochrophyta</taxon>
        <taxon>Bolidophyceae</taxon>
        <taxon>Parmales</taxon>
        <taxon>Triparmaceae</taxon>
        <taxon>Triparma</taxon>
    </lineage>
</organism>
<evidence type="ECO:0000313" key="18">
    <source>
        <dbReference type="Proteomes" id="UP001165065"/>
    </source>
</evidence>
<dbReference type="GO" id="GO:0016740">
    <property type="term" value="F:transferase activity"/>
    <property type="evidence" value="ECO:0007669"/>
    <property type="project" value="UniProtKB-KW"/>
</dbReference>
<evidence type="ECO:0000256" key="7">
    <source>
        <dbReference type="ARBA" id="ARBA00022723"/>
    </source>
</evidence>
<accession>A0A9W7GF37</accession>
<evidence type="ECO:0000256" key="2">
    <source>
        <dbReference type="ARBA" id="ARBA00004906"/>
    </source>
</evidence>
<dbReference type="SMART" id="SM00184">
    <property type="entry name" value="RING"/>
    <property type="match status" value="1"/>
</dbReference>
<keyword evidence="13" id="KW-0472">Membrane</keyword>
<dbReference type="GO" id="GO:0005778">
    <property type="term" value="C:peroxisomal membrane"/>
    <property type="evidence" value="ECO:0007669"/>
    <property type="project" value="UniProtKB-SubCell"/>
</dbReference>
<proteinExistence type="inferred from homology"/>
<evidence type="ECO:0000256" key="15">
    <source>
        <dbReference type="PROSITE-ProRule" id="PRU00175"/>
    </source>
</evidence>
<reference evidence="18" key="1">
    <citation type="journal article" date="2023" name="Commun. Biol.">
        <title>Genome analysis of Parmales, the sister group of diatoms, reveals the evolutionary specialization of diatoms from phago-mixotrophs to photoautotrophs.</title>
        <authorList>
            <person name="Ban H."/>
            <person name="Sato S."/>
            <person name="Yoshikawa S."/>
            <person name="Yamada K."/>
            <person name="Nakamura Y."/>
            <person name="Ichinomiya M."/>
            <person name="Sato N."/>
            <person name="Blanc-Mathieu R."/>
            <person name="Endo H."/>
            <person name="Kuwata A."/>
            <person name="Ogata H."/>
        </authorList>
    </citation>
    <scope>NUCLEOTIDE SEQUENCE [LARGE SCALE GENOMIC DNA]</scope>
</reference>
<evidence type="ECO:0000256" key="8">
    <source>
        <dbReference type="ARBA" id="ARBA00022771"/>
    </source>
</evidence>
<dbReference type="AlphaFoldDB" id="A0A9W7GF37"/>
<evidence type="ECO:0000256" key="3">
    <source>
        <dbReference type="ARBA" id="ARBA00008704"/>
    </source>
</evidence>
<keyword evidence="4" id="KW-0813">Transport</keyword>
<evidence type="ECO:0000256" key="1">
    <source>
        <dbReference type="ARBA" id="ARBA00004585"/>
    </source>
</evidence>
<dbReference type="PROSITE" id="PS00518">
    <property type="entry name" value="ZF_RING_1"/>
    <property type="match status" value="1"/>
</dbReference>
<gene>
    <name evidence="17" type="ORF">TrCOL_g359</name>
</gene>
<dbReference type="InterPro" id="IPR025654">
    <property type="entry name" value="PEX2/10"/>
</dbReference>
<evidence type="ECO:0000256" key="10">
    <source>
        <dbReference type="ARBA" id="ARBA00022833"/>
    </source>
</evidence>
<dbReference type="PANTHER" id="PTHR23350:SF4">
    <property type="entry name" value="PEROXISOME BIOGENESIS FACTOR 2"/>
    <property type="match status" value="1"/>
</dbReference>
<feature type="domain" description="RING-type" evidence="16">
    <location>
        <begin position="295"/>
        <end position="336"/>
    </location>
</feature>
<dbReference type="InterPro" id="IPR001841">
    <property type="entry name" value="Znf_RING"/>
</dbReference>
<evidence type="ECO:0000256" key="14">
    <source>
        <dbReference type="ARBA" id="ARBA00023140"/>
    </source>
</evidence>
<dbReference type="Proteomes" id="UP001165065">
    <property type="component" value="Unassembled WGS sequence"/>
</dbReference>
<dbReference type="GO" id="GO:0008270">
    <property type="term" value="F:zinc ion binding"/>
    <property type="evidence" value="ECO:0007669"/>
    <property type="project" value="UniProtKB-KW"/>
</dbReference>
<dbReference type="GO" id="GO:0016558">
    <property type="term" value="P:protein import into peroxisome matrix"/>
    <property type="evidence" value="ECO:0007669"/>
    <property type="project" value="InterPro"/>
</dbReference>
<keyword evidence="12" id="KW-1133">Transmembrane helix</keyword>
<keyword evidence="14" id="KW-0576">Peroxisome</keyword>
<evidence type="ECO:0000313" key="17">
    <source>
        <dbReference type="EMBL" id="GMI44639.1"/>
    </source>
</evidence>
<dbReference type="PANTHER" id="PTHR23350">
    <property type="entry name" value="PEROXISOME ASSEMBLY PROTEIN 10"/>
    <property type="match status" value="1"/>
</dbReference>
<keyword evidence="9" id="KW-0833">Ubl conjugation pathway</keyword>
<dbReference type="Pfam" id="PF04757">
    <property type="entry name" value="Pex2_Pex12"/>
    <property type="match status" value="1"/>
</dbReference>
<comment type="subcellular location">
    <subcellularLocation>
        <location evidence="1">Peroxisome membrane</location>
        <topology evidence="1">Multi-pass membrane protein</topology>
    </subcellularLocation>
</comment>
<dbReference type="PROSITE" id="PS50089">
    <property type="entry name" value="ZF_RING_2"/>
    <property type="match status" value="1"/>
</dbReference>
<dbReference type="InterPro" id="IPR006845">
    <property type="entry name" value="Pex_N"/>
</dbReference>
<comment type="caution">
    <text evidence="17">The sequence shown here is derived from an EMBL/GenBank/DDBJ whole genome shotgun (WGS) entry which is preliminary data.</text>
</comment>
<evidence type="ECO:0000256" key="6">
    <source>
        <dbReference type="ARBA" id="ARBA00022692"/>
    </source>
</evidence>
<evidence type="ECO:0000256" key="9">
    <source>
        <dbReference type="ARBA" id="ARBA00022786"/>
    </source>
</evidence>
<evidence type="ECO:0000259" key="16">
    <source>
        <dbReference type="PROSITE" id="PS50089"/>
    </source>
</evidence>
<keyword evidence="8 15" id="KW-0863">Zinc-finger</keyword>
<keyword evidence="5" id="KW-0808">Transferase</keyword>
<keyword evidence="6" id="KW-0812">Transmembrane</keyword>
<keyword evidence="18" id="KW-1185">Reference proteome</keyword>
<protein>
    <recommendedName>
        <fullName evidence="16">RING-type domain-containing protein</fullName>
    </recommendedName>
</protein>
<dbReference type="EMBL" id="BRYA01000221">
    <property type="protein sequence ID" value="GMI44639.1"/>
    <property type="molecule type" value="Genomic_DNA"/>
</dbReference>
<evidence type="ECO:0000256" key="12">
    <source>
        <dbReference type="ARBA" id="ARBA00022989"/>
    </source>
</evidence>